<gene>
    <name evidence="2" type="ORF">KVG95_21310</name>
</gene>
<feature type="domain" description="Gp5/Type VI secretion system Vgr protein OB-fold" evidence="1">
    <location>
        <begin position="363"/>
        <end position="436"/>
    </location>
</feature>
<evidence type="ECO:0000259" key="1">
    <source>
        <dbReference type="Pfam" id="PF04717"/>
    </source>
</evidence>
<comment type="caution">
    <text evidence="2">The sequence shown here is derived from an EMBL/GenBank/DDBJ whole genome shotgun (WGS) entry which is preliminary data.</text>
</comment>
<sequence length="533" mass="58057">MSTALSKLELWVGGKQLSLLKPVWVDIQAEVNLIPSARLVLGTDKPRLQGEVQKEASLCRPGSEFRIGIKSGPTLFRGILTQQSMRLQKGSSELTLTIKHPLQRLTASLRSQVFMDTKEEAILRELCSAQGINIKKLEGVDATHPQMVQFGCSDWKFIVTRLRANRVWLVPELDGVDGFSVTKPALAGQADHTLFNIGSKEGVGVEEGEWHFSCEEQPKQLAVSAWDLQAQAMSHSATPASLSIGREALDPRKLVALNSSIWSLANSQPLATEEQVALANARWLAQQAASIHGRFTVEGDAKYQLGQTLALSGFGHSFDGLALITGVQHDITKKHWRTTLQIGQSLSLDVDAGVVPKVTGVLVGVVDSYLEDPAKLNRLRVKVPALQDKTPLWARFAAPYASKESGLCFYPEEGDEVVVGFFADDPCYPVILGAMHNPKNLPPFPPSTENNQKGLVFGQGDNKHQLMFDSQKGSATLQVSNDAMTLHKGMQLVSDQDVTISVQNLKLNAKQEVNIEGKKGVQVKGAVDLSGSY</sequence>
<dbReference type="RefSeq" id="WP_217857844.1">
    <property type="nucleotide sequence ID" value="NZ_JAHSTV010000010.1"/>
</dbReference>
<dbReference type="InterPro" id="IPR006531">
    <property type="entry name" value="Gp5/Vgr_OB"/>
</dbReference>
<accession>A0ABS6PZI0</accession>
<organism evidence="2 3">
    <name type="scientific">Pseudomonas farris</name>
    <dbReference type="NCBI Taxonomy" id="2841207"/>
    <lineage>
        <taxon>Bacteria</taxon>
        <taxon>Pseudomonadati</taxon>
        <taxon>Pseudomonadota</taxon>
        <taxon>Gammaproteobacteria</taxon>
        <taxon>Pseudomonadales</taxon>
        <taxon>Pseudomonadaceae</taxon>
        <taxon>Pseudomonas</taxon>
    </lineage>
</organism>
<protein>
    <recommendedName>
        <fullName evidence="1">Gp5/Type VI secretion system Vgr protein OB-fold domain-containing protein</fullName>
    </recommendedName>
</protein>
<dbReference type="EMBL" id="JAHSTV010000010">
    <property type="protein sequence ID" value="MBV4465870.1"/>
    <property type="molecule type" value="Genomic_DNA"/>
</dbReference>
<evidence type="ECO:0000313" key="2">
    <source>
        <dbReference type="EMBL" id="MBV4465870.1"/>
    </source>
</evidence>
<dbReference type="Pfam" id="PF04717">
    <property type="entry name" value="Phage_base_V"/>
    <property type="match status" value="1"/>
</dbReference>
<reference evidence="2" key="1">
    <citation type="submission" date="2021-06" db="EMBL/GenBank/DDBJ databases">
        <title>Updating the genus Pseudomonas: Description of 43 new species and partition of the Pseudomonas putida group.</title>
        <authorList>
            <person name="Girard L."/>
            <person name="Lood C."/>
            <person name="Vandamme P."/>
            <person name="Rokni-Zadeh H."/>
            <person name="Van Noort V."/>
            <person name="Hofte M."/>
            <person name="Lavigne R."/>
            <person name="De Mot R."/>
        </authorList>
    </citation>
    <scope>NUCLEOTIDE SEQUENCE</scope>
    <source>
        <strain evidence="2">SWRI79</strain>
    </source>
</reference>
<proteinExistence type="predicted"/>
<name>A0ABS6PZI0_9PSED</name>
<keyword evidence="3" id="KW-1185">Reference proteome</keyword>
<dbReference type="Proteomes" id="UP000886900">
    <property type="component" value="Unassembled WGS sequence"/>
</dbReference>
<evidence type="ECO:0000313" key="3">
    <source>
        <dbReference type="Proteomes" id="UP000886900"/>
    </source>
</evidence>